<reference evidence="6 7" key="1">
    <citation type="submission" date="2019-05" db="EMBL/GenBank/DDBJ databases">
        <title>Genome sequencing of F202Z8.</title>
        <authorList>
            <person name="Kwon Y.M."/>
        </authorList>
    </citation>
    <scope>NUCLEOTIDE SEQUENCE [LARGE SCALE GENOMIC DNA]</scope>
    <source>
        <strain evidence="6 7">F202Z8</strain>
    </source>
</reference>
<keyword evidence="7" id="KW-1185">Reference proteome</keyword>
<dbReference type="Gene3D" id="3.40.1090.10">
    <property type="entry name" value="Cytosolic phospholipase A2 catalytic domain"/>
    <property type="match status" value="2"/>
</dbReference>
<feature type="short sequence motif" description="DGA/G" evidence="4">
    <location>
        <begin position="156"/>
        <end position="158"/>
    </location>
</feature>
<dbReference type="EMBL" id="CP040710">
    <property type="protein sequence ID" value="QCX01838.1"/>
    <property type="molecule type" value="Genomic_DNA"/>
</dbReference>
<dbReference type="InterPro" id="IPR002641">
    <property type="entry name" value="PNPLA_dom"/>
</dbReference>
<feature type="domain" description="PNPLA" evidence="5">
    <location>
        <begin position="11"/>
        <end position="169"/>
    </location>
</feature>
<dbReference type="GO" id="GO:0016042">
    <property type="term" value="P:lipid catabolic process"/>
    <property type="evidence" value="ECO:0007669"/>
    <property type="project" value="UniProtKB-UniRule"/>
</dbReference>
<protein>
    <submittedName>
        <fullName evidence="6">Patatin-like phospholipase family protein</fullName>
    </submittedName>
</protein>
<dbReference type="AlphaFoldDB" id="A0A5B7SXM8"/>
<keyword evidence="3 4" id="KW-0443">Lipid metabolism</keyword>
<evidence type="ECO:0000256" key="1">
    <source>
        <dbReference type="ARBA" id="ARBA00022801"/>
    </source>
</evidence>
<feature type="short sequence motif" description="GXSXG" evidence="4">
    <location>
        <begin position="42"/>
        <end position="46"/>
    </location>
</feature>
<feature type="short sequence motif" description="GXGXXG" evidence="4">
    <location>
        <begin position="15"/>
        <end position="20"/>
    </location>
</feature>
<evidence type="ECO:0000256" key="2">
    <source>
        <dbReference type="ARBA" id="ARBA00022963"/>
    </source>
</evidence>
<dbReference type="InterPro" id="IPR016035">
    <property type="entry name" value="Acyl_Trfase/lysoPLipase"/>
</dbReference>
<dbReference type="KEGG" id="asag:FGM00_17575"/>
<proteinExistence type="predicted"/>
<feature type="active site" description="Proton acceptor" evidence="4">
    <location>
        <position position="156"/>
    </location>
</feature>
<dbReference type="SUPFAM" id="SSF52151">
    <property type="entry name" value="FabD/lysophospholipase-like"/>
    <property type="match status" value="1"/>
</dbReference>
<gene>
    <name evidence="6" type="ORF">FGM00_17575</name>
</gene>
<sequence>MGLFESKSIGLVLSGGGVRGMAHIGVLRAMQERDISAQIVSGSSVGALVAALYANGNSIADMLSFFKETPLFRYNFITILKPGLVDTERYIDIFKGYFPEDDFSALERKLFVVATNLQKGEEEFFSTGEMIRPLLASAALPPVFSPVNIHDCLYGDGGIMNNFPLEPVKGKVDFMIGSNVSVIKKVDKKQIRSSFQLASRTSALMIYAINRAKIHQCDLIIEPMELDKIGVLDKAGIERAYIIGYEYASRKFDALEKKTDK</sequence>
<dbReference type="CDD" id="cd07205">
    <property type="entry name" value="Pat_PNPLA6_PNPLA7_NTE1_like"/>
    <property type="match status" value="1"/>
</dbReference>
<keyword evidence="1 4" id="KW-0378">Hydrolase</keyword>
<dbReference type="RefSeq" id="WP_138854175.1">
    <property type="nucleotide sequence ID" value="NZ_CP040710.1"/>
</dbReference>
<dbReference type="InterPro" id="IPR050301">
    <property type="entry name" value="NTE"/>
</dbReference>
<dbReference type="PROSITE" id="PS51635">
    <property type="entry name" value="PNPLA"/>
    <property type="match status" value="1"/>
</dbReference>
<evidence type="ECO:0000313" key="7">
    <source>
        <dbReference type="Proteomes" id="UP000310017"/>
    </source>
</evidence>
<name>A0A5B7SXM8_9FLAO</name>
<organism evidence="6 7">
    <name type="scientific">Aggregatimonas sangjinii</name>
    <dbReference type="NCBI Taxonomy" id="2583587"/>
    <lineage>
        <taxon>Bacteria</taxon>
        <taxon>Pseudomonadati</taxon>
        <taxon>Bacteroidota</taxon>
        <taxon>Flavobacteriia</taxon>
        <taxon>Flavobacteriales</taxon>
        <taxon>Flavobacteriaceae</taxon>
        <taxon>Aggregatimonas</taxon>
    </lineage>
</organism>
<evidence type="ECO:0000259" key="5">
    <source>
        <dbReference type="PROSITE" id="PS51635"/>
    </source>
</evidence>
<keyword evidence="2 4" id="KW-0442">Lipid degradation</keyword>
<dbReference type="PANTHER" id="PTHR14226:SF29">
    <property type="entry name" value="NEUROPATHY TARGET ESTERASE SWS"/>
    <property type="match status" value="1"/>
</dbReference>
<dbReference type="Pfam" id="PF01734">
    <property type="entry name" value="Patatin"/>
    <property type="match status" value="1"/>
</dbReference>
<feature type="active site" description="Nucleophile" evidence="4">
    <location>
        <position position="44"/>
    </location>
</feature>
<evidence type="ECO:0000256" key="3">
    <source>
        <dbReference type="ARBA" id="ARBA00023098"/>
    </source>
</evidence>
<evidence type="ECO:0000313" key="6">
    <source>
        <dbReference type="EMBL" id="QCX01838.1"/>
    </source>
</evidence>
<dbReference type="GO" id="GO:0016787">
    <property type="term" value="F:hydrolase activity"/>
    <property type="evidence" value="ECO:0007669"/>
    <property type="project" value="UniProtKB-UniRule"/>
</dbReference>
<dbReference type="OrthoDB" id="9770965at2"/>
<accession>A0A5B7SXM8</accession>
<dbReference type="Proteomes" id="UP000310017">
    <property type="component" value="Chromosome"/>
</dbReference>
<evidence type="ECO:0000256" key="4">
    <source>
        <dbReference type="PROSITE-ProRule" id="PRU01161"/>
    </source>
</evidence>
<dbReference type="PANTHER" id="PTHR14226">
    <property type="entry name" value="NEUROPATHY TARGET ESTERASE/SWISS CHEESE D.MELANOGASTER"/>
    <property type="match status" value="1"/>
</dbReference>